<evidence type="ECO:0000313" key="2">
    <source>
        <dbReference type="EMBL" id="AWR94163.1"/>
    </source>
</evidence>
<dbReference type="InterPro" id="IPR002789">
    <property type="entry name" value="HerA_central"/>
</dbReference>
<dbReference type="KEGG" id="abri:DFR85_15900"/>
<evidence type="ECO:0000259" key="1">
    <source>
        <dbReference type="Pfam" id="PF01935"/>
    </source>
</evidence>
<accession>A0A2U9IDQ0</accession>
<sequence>MDLAVLIDEADKYAKENSVEGIIGRVTRFESVKIGETHYVSIDISFEDYLKTQVRRGEYLAIRSIIPKVTIVGIVDTITRSDMLASLKIRETTNNRDPSTIMTPTTIQLSPIAEIDDKEKVRPAVSPIDPQSPVFRPKAELLEKALGIPMRGVVIGNIYSGGEEIDAEVRLDEDTLRHHSLLIGTTGAGKTTTLKEIVNDENIEKQNVIFDRQGDFVRFSISKLDDTTIIMPVTKLMEGKEIQDYVIKFIDRYSNCKDVEYADDSVVLDCGNKIRLVPYSINFGDIMNKFHKLTPYMSLRASMAWESLIRITKKKL</sequence>
<dbReference type="InterPro" id="IPR051162">
    <property type="entry name" value="T4SS_component"/>
</dbReference>
<dbReference type="GO" id="GO:0005524">
    <property type="term" value="F:ATP binding"/>
    <property type="evidence" value="ECO:0007669"/>
    <property type="project" value="UniProtKB-KW"/>
</dbReference>
<organism evidence="2 3">
    <name type="scientific">Acidianus brierleyi</name>
    <dbReference type="NCBI Taxonomy" id="41673"/>
    <lineage>
        <taxon>Archaea</taxon>
        <taxon>Thermoproteota</taxon>
        <taxon>Thermoprotei</taxon>
        <taxon>Sulfolobales</taxon>
        <taxon>Sulfolobaceae</taxon>
        <taxon>Acidianus</taxon>
    </lineage>
</organism>
<dbReference type="Proteomes" id="UP000248044">
    <property type="component" value="Chromosome"/>
</dbReference>
<dbReference type="EMBL" id="CP029289">
    <property type="protein sequence ID" value="AWR94163.1"/>
    <property type="molecule type" value="Genomic_DNA"/>
</dbReference>
<proteinExistence type="predicted"/>
<dbReference type="PANTHER" id="PTHR30121:SF1">
    <property type="entry name" value="AAA+ ATPASE DOMAIN-CONTAINING PROTEIN"/>
    <property type="match status" value="1"/>
</dbReference>
<reference evidence="2 3" key="1">
    <citation type="submission" date="2018-05" db="EMBL/GenBank/DDBJ databases">
        <title>Complete Genome Sequences of Extremely Thermoacidophilic, Metal-Mobilizing Type-Strain Members of the Archaeal Family Sulfolobaceae: Acidianus brierleyi DSM-1651T, Acidianus sulfidivorans DSM-18786T, Metallosphaera hakonensis DSM-7519T, and Metallosphaera prunae DSM-10039T.</title>
        <authorList>
            <person name="Counts J.A."/>
            <person name="Kelly R.M."/>
        </authorList>
    </citation>
    <scope>NUCLEOTIDE SEQUENCE [LARGE SCALE GENOMIC DNA]</scope>
    <source>
        <strain evidence="2 3">DSM 1651</strain>
    </source>
</reference>
<keyword evidence="3" id="KW-1185">Reference proteome</keyword>
<name>A0A2U9IDQ0_9CREN</name>
<dbReference type="PANTHER" id="PTHR30121">
    <property type="entry name" value="UNCHARACTERIZED PROTEIN YJGR-RELATED"/>
    <property type="match status" value="1"/>
</dbReference>
<dbReference type="SUPFAM" id="SSF52540">
    <property type="entry name" value="P-loop containing nucleoside triphosphate hydrolases"/>
    <property type="match status" value="1"/>
</dbReference>
<dbReference type="InterPro" id="IPR027417">
    <property type="entry name" value="P-loop_NTPase"/>
</dbReference>
<evidence type="ECO:0000313" key="3">
    <source>
        <dbReference type="Proteomes" id="UP000248044"/>
    </source>
</evidence>
<gene>
    <name evidence="2" type="ORF">DFR85_05715</name>
</gene>
<feature type="domain" description="Helicase HerA central" evidence="1">
    <location>
        <begin position="154"/>
        <end position="289"/>
    </location>
</feature>
<dbReference type="Gene3D" id="3.40.50.300">
    <property type="entry name" value="P-loop containing nucleotide triphosphate hydrolases"/>
    <property type="match status" value="1"/>
</dbReference>
<dbReference type="Pfam" id="PF01935">
    <property type="entry name" value="DUF87"/>
    <property type="match status" value="1"/>
</dbReference>
<protein>
    <submittedName>
        <fullName evidence="2">ATP-binding protein</fullName>
    </submittedName>
</protein>
<dbReference type="AlphaFoldDB" id="A0A2U9IDQ0"/>
<keyword evidence="2" id="KW-0067">ATP-binding</keyword>
<keyword evidence="2" id="KW-0547">Nucleotide-binding</keyword>